<evidence type="ECO:0000256" key="5">
    <source>
        <dbReference type="ARBA" id="ARBA00022519"/>
    </source>
</evidence>
<evidence type="ECO:0000256" key="6">
    <source>
        <dbReference type="ARBA" id="ARBA00022741"/>
    </source>
</evidence>
<dbReference type="SUPFAM" id="SSF52540">
    <property type="entry name" value="P-loop containing nucleoside triphosphate hydrolases"/>
    <property type="match status" value="1"/>
</dbReference>
<dbReference type="PROSITE" id="PS00211">
    <property type="entry name" value="ABC_TRANSPORTER_1"/>
    <property type="match status" value="1"/>
</dbReference>
<evidence type="ECO:0000256" key="2">
    <source>
        <dbReference type="ARBA" id="ARBA00005417"/>
    </source>
</evidence>
<evidence type="ECO:0000256" key="8">
    <source>
        <dbReference type="ARBA" id="ARBA00023136"/>
    </source>
</evidence>
<sequence>MPTEPMISIRGLKKRFGDVTVLRDISLEVGKGEVVALIGPSGSGKSTLLRCVNLLTTPCGGTIQVGAHRFDFDQPGGPRLGDRALAAFRARTGMVFQHFNLFPHMTAAENVMEGMVTVLGRPKAEARARALELLARVGLAERAGTYPDKLSGGQKQRVAIARALAMQPEVMLFDEATSALDPELVGEVLGVMRALADEGMTMMLVTHEIAFAREVADQVVFMRDGVVVEAGPPAQVIDAPREASTRAFLARVSGG</sequence>
<dbReference type="RefSeq" id="WP_071019282.1">
    <property type="nucleotide sequence ID" value="NZ_CP017755.1"/>
</dbReference>
<evidence type="ECO:0000313" key="11">
    <source>
        <dbReference type="Proteomes" id="UP000177515"/>
    </source>
</evidence>
<dbReference type="InterPro" id="IPR027417">
    <property type="entry name" value="P-loop_NTPase"/>
</dbReference>
<evidence type="ECO:0000313" key="10">
    <source>
        <dbReference type="EMBL" id="AOZ09781.1"/>
    </source>
</evidence>
<name>A0ABN4TXV2_9BURK</name>
<evidence type="ECO:0000256" key="3">
    <source>
        <dbReference type="ARBA" id="ARBA00022448"/>
    </source>
</evidence>
<feature type="domain" description="ABC transporter" evidence="9">
    <location>
        <begin position="7"/>
        <end position="249"/>
    </location>
</feature>
<organism evidence="10 11">
    <name type="scientific">Cupriavidus malaysiensis</name>
    <dbReference type="NCBI Taxonomy" id="367825"/>
    <lineage>
        <taxon>Bacteria</taxon>
        <taxon>Pseudomonadati</taxon>
        <taxon>Pseudomonadota</taxon>
        <taxon>Betaproteobacteria</taxon>
        <taxon>Burkholderiales</taxon>
        <taxon>Burkholderiaceae</taxon>
        <taxon>Cupriavidus</taxon>
    </lineage>
</organism>
<protein>
    <submittedName>
        <fullName evidence="10">ATP-binding protein</fullName>
    </submittedName>
</protein>
<dbReference type="InterPro" id="IPR003439">
    <property type="entry name" value="ABC_transporter-like_ATP-bd"/>
</dbReference>
<keyword evidence="3" id="KW-0813">Transport</keyword>
<proteinExistence type="inferred from homology"/>
<dbReference type="PANTHER" id="PTHR43166">
    <property type="entry name" value="AMINO ACID IMPORT ATP-BINDING PROTEIN"/>
    <property type="match status" value="1"/>
</dbReference>
<dbReference type="InterPro" id="IPR017871">
    <property type="entry name" value="ABC_transporter-like_CS"/>
</dbReference>
<dbReference type="PANTHER" id="PTHR43166:SF35">
    <property type="entry name" value="L-CYSTINE IMPORT ATP-BINDING PROTEIN TCYN"/>
    <property type="match status" value="1"/>
</dbReference>
<dbReference type="Proteomes" id="UP000177515">
    <property type="component" value="Chromosome 2"/>
</dbReference>
<comment type="subcellular location">
    <subcellularLocation>
        <location evidence="1">Cell membrane</location>
        <topology evidence="1">Peripheral membrane protein</topology>
    </subcellularLocation>
</comment>
<dbReference type="PIRSF" id="PIRSF039085">
    <property type="entry name" value="ABC_ATPase_HisP"/>
    <property type="match status" value="1"/>
</dbReference>
<reference evidence="10 11" key="1">
    <citation type="submission" date="2016-10" db="EMBL/GenBank/DDBJ databases">
        <title>Complete genome sequences of three Cupriavidus strains isolated from various Malaysian environments.</title>
        <authorList>
            <person name="Abdullah A.A.-A."/>
            <person name="Shafie N.A.H."/>
            <person name="Lau N.S."/>
        </authorList>
    </citation>
    <scope>NUCLEOTIDE SEQUENCE [LARGE SCALE GENOMIC DNA]</scope>
    <source>
        <strain evidence="10 11">USMAA1020</strain>
    </source>
</reference>
<keyword evidence="5" id="KW-0997">Cell inner membrane</keyword>
<comment type="similarity">
    <text evidence="2">Belongs to the ABC transporter superfamily.</text>
</comment>
<gene>
    <name evidence="10" type="ORF">BKK80_29215</name>
</gene>
<keyword evidence="4" id="KW-1003">Cell membrane</keyword>
<dbReference type="Gene3D" id="3.40.50.300">
    <property type="entry name" value="P-loop containing nucleotide triphosphate hydrolases"/>
    <property type="match status" value="1"/>
</dbReference>
<keyword evidence="11" id="KW-1185">Reference proteome</keyword>
<dbReference type="SMART" id="SM00382">
    <property type="entry name" value="AAA"/>
    <property type="match status" value="1"/>
</dbReference>
<evidence type="ECO:0000256" key="7">
    <source>
        <dbReference type="ARBA" id="ARBA00022840"/>
    </source>
</evidence>
<evidence type="ECO:0000256" key="1">
    <source>
        <dbReference type="ARBA" id="ARBA00004202"/>
    </source>
</evidence>
<dbReference type="GO" id="GO:0005524">
    <property type="term" value="F:ATP binding"/>
    <property type="evidence" value="ECO:0007669"/>
    <property type="project" value="UniProtKB-KW"/>
</dbReference>
<keyword evidence="6" id="KW-0547">Nucleotide-binding</keyword>
<dbReference type="EMBL" id="CP017755">
    <property type="protein sequence ID" value="AOZ09781.1"/>
    <property type="molecule type" value="Genomic_DNA"/>
</dbReference>
<dbReference type="CDD" id="cd03262">
    <property type="entry name" value="ABC_HisP_GlnQ"/>
    <property type="match status" value="1"/>
</dbReference>
<dbReference type="Pfam" id="PF00005">
    <property type="entry name" value="ABC_tran"/>
    <property type="match status" value="1"/>
</dbReference>
<dbReference type="PROSITE" id="PS50893">
    <property type="entry name" value="ABC_TRANSPORTER_2"/>
    <property type="match status" value="1"/>
</dbReference>
<accession>A0ABN4TXV2</accession>
<dbReference type="InterPro" id="IPR003593">
    <property type="entry name" value="AAA+_ATPase"/>
</dbReference>
<evidence type="ECO:0000259" key="9">
    <source>
        <dbReference type="PROSITE" id="PS50893"/>
    </source>
</evidence>
<keyword evidence="8" id="KW-0472">Membrane</keyword>
<evidence type="ECO:0000256" key="4">
    <source>
        <dbReference type="ARBA" id="ARBA00022475"/>
    </source>
</evidence>
<dbReference type="InterPro" id="IPR030679">
    <property type="entry name" value="ABC_ATPase_HisP-typ"/>
</dbReference>
<dbReference type="InterPro" id="IPR050086">
    <property type="entry name" value="MetN_ABC_transporter-like"/>
</dbReference>
<keyword evidence="7 10" id="KW-0067">ATP-binding</keyword>